<gene>
    <name evidence="1" type="ORF">SAMN05446037_104816</name>
</gene>
<sequence length="58" mass="6786">MIDEIRKEHTLMLGYNHNSHRIIDSNPIPVCKFGRARFHRNFRGLGATYSNCPSKKEK</sequence>
<dbReference type="Proteomes" id="UP000198304">
    <property type="component" value="Unassembled WGS sequence"/>
</dbReference>
<proteinExistence type="predicted"/>
<dbReference type="AlphaFoldDB" id="A0A239KK16"/>
<evidence type="ECO:0000313" key="1">
    <source>
        <dbReference type="EMBL" id="SNT17953.1"/>
    </source>
</evidence>
<organism evidence="1 2">
    <name type="scientific">Anaerovirgula multivorans</name>
    <dbReference type="NCBI Taxonomy" id="312168"/>
    <lineage>
        <taxon>Bacteria</taxon>
        <taxon>Bacillati</taxon>
        <taxon>Bacillota</taxon>
        <taxon>Clostridia</taxon>
        <taxon>Peptostreptococcales</taxon>
        <taxon>Natronincolaceae</taxon>
        <taxon>Anaerovirgula</taxon>
    </lineage>
</organism>
<protein>
    <submittedName>
        <fullName evidence="1">Uncharacterized protein</fullName>
    </submittedName>
</protein>
<dbReference type="EMBL" id="FZOJ01000048">
    <property type="protein sequence ID" value="SNT17953.1"/>
    <property type="molecule type" value="Genomic_DNA"/>
</dbReference>
<evidence type="ECO:0000313" key="2">
    <source>
        <dbReference type="Proteomes" id="UP000198304"/>
    </source>
</evidence>
<keyword evidence="2" id="KW-1185">Reference proteome</keyword>
<name>A0A239KK16_9FIRM</name>
<accession>A0A239KK16</accession>
<reference evidence="1 2" key="1">
    <citation type="submission" date="2017-06" db="EMBL/GenBank/DDBJ databases">
        <authorList>
            <person name="Kim H.J."/>
            <person name="Triplett B.A."/>
        </authorList>
    </citation>
    <scope>NUCLEOTIDE SEQUENCE [LARGE SCALE GENOMIC DNA]</scope>
    <source>
        <strain evidence="1 2">SCA</strain>
    </source>
</reference>